<protein>
    <submittedName>
        <fullName evidence="1">Uncharacterized protein</fullName>
    </submittedName>
</protein>
<evidence type="ECO:0000313" key="1">
    <source>
        <dbReference type="EMBL" id="KAI0041274.1"/>
    </source>
</evidence>
<name>A0ACB8RAU0_9AGAM</name>
<reference evidence="1" key="2">
    <citation type="journal article" date="2022" name="New Phytol.">
        <title>Evolutionary transition to the ectomycorrhizal habit in the genomes of a hyperdiverse lineage of mushroom-forming fungi.</title>
        <authorList>
            <person name="Looney B."/>
            <person name="Miyauchi S."/>
            <person name="Morin E."/>
            <person name="Drula E."/>
            <person name="Courty P.E."/>
            <person name="Kohler A."/>
            <person name="Kuo A."/>
            <person name="LaButti K."/>
            <person name="Pangilinan J."/>
            <person name="Lipzen A."/>
            <person name="Riley R."/>
            <person name="Andreopoulos W."/>
            <person name="He G."/>
            <person name="Johnson J."/>
            <person name="Nolan M."/>
            <person name="Tritt A."/>
            <person name="Barry K.W."/>
            <person name="Grigoriev I.V."/>
            <person name="Nagy L.G."/>
            <person name="Hibbett D."/>
            <person name="Henrissat B."/>
            <person name="Matheny P.B."/>
            <person name="Labbe J."/>
            <person name="Martin F.M."/>
        </authorList>
    </citation>
    <scope>NUCLEOTIDE SEQUENCE</scope>
    <source>
        <strain evidence="1">FP105234-sp</strain>
    </source>
</reference>
<sequence length="186" mass="20607">MLSEHSRSELQGFVDVVTFRLYEAAVHFNHGIVEDVDAVRLKEEMDLVAYAIGVAALNNAPLVVPQVIRLCVPELEAGTLRWEMIRRVPYPSLALPDDNMGLSSWWSDGGKTTATGECSAHLEQCIQSLDVAPYGDRWDIAAKIVQDSKSSDGRFMKIAENARRIALQKQRDCAALSSLLDDIYTA</sequence>
<organism evidence="1 2">
    <name type="scientific">Auriscalpium vulgare</name>
    <dbReference type="NCBI Taxonomy" id="40419"/>
    <lineage>
        <taxon>Eukaryota</taxon>
        <taxon>Fungi</taxon>
        <taxon>Dikarya</taxon>
        <taxon>Basidiomycota</taxon>
        <taxon>Agaricomycotina</taxon>
        <taxon>Agaricomycetes</taxon>
        <taxon>Russulales</taxon>
        <taxon>Auriscalpiaceae</taxon>
        <taxon>Auriscalpium</taxon>
    </lineage>
</organism>
<dbReference type="Proteomes" id="UP000814033">
    <property type="component" value="Unassembled WGS sequence"/>
</dbReference>
<keyword evidence="2" id="KW-1185">Reference proteome</keyword>
<gene>
    <name evidence="1" type="ORF">FA95DRAFT_1576463</name>
</gene>
<dbReference type="EMBL" id="MU276133">
    <property type="protein sequence ID" value="KAI0041274.1"/>
    <property type="molecule type" value="Genomic_DNA"/>
</dbReference>
<evidence type="ECO:0000313" key="2">
    <source>
        <dbReference type="Proteomes" id="UP000814033"/>
    </source>
</evidence>
<proteinExistence type="predicted"/>
<accession>A0ACB8RAU0</accession>
<comment type="caution">
    <text evidence="1">The sequence shown here is derived from an EMBL/GenBank/DDBJ whole genome shotgun (WGS) entry which is preliminary data.</text>
</comment>
<reference evidence="1" key="1">
    <citation type="submission" date="2021-02" db="EMBL/GenBank/DDBJ databases">
        <authorList>
            <consortium name="DOE Joint Genome Institute"/>
            <person name="Ahrendt S."/>
            <person name="Looney B.P."/>
            <person name="Miyauchi S."/>
            <person name="Morin E."/>
            <person name="Drula E."/>
            <person name="Courty P.E."/>
            <person name="Chicoki N."/>
            <person name="Fauchery L."/>
            <person name="Kohler A."/>
            <person name="Kuo A."/>
            <person name="Labutti K."/>
            <person name="Pangilinan J."/>
            <person name="Lipzen A."/>
            <person name="Riley R."/>
            <person name="Andreopoulos W."/>
            <person name="He G."/>
            <person name="Johnson J."/>
            <person name="Barry K.W."/>
            <person name="Grigoriev I.V."/>
            <person name="Nagy L."/>
            <person name="Hibbett D."/>
            <person name="Henrissat B."/>
            <person name="Matheny P.B."/>
            <person name="Labbe J."/>
            <person name="Martin F."/>
        </authorList>
    </citation>
    <scope>NUCLEOTIDE SEQUENCE</scope>
    <source>
        <strain evidence="1">FP105234-sp</strain>
    </source>
</reference>